<evidence type="ECO:0000256" key="4">
    <source>
        <dbReference type="ARBA" id="ARBA00011738"/>
    </source>
</evidence>
<dbReference type="InterPro" id="IPR052166">
    <property type="entry name" value="Diverse_Acyl-CoA_DH"/>
</dbReference>
<keyword evidence="10" id="KW-0276">Fatty acid metabolism</keyword>
<evidence type="ECO:0000256" key="22">
    <source>
        <dbReference type="ARBA" id="ARBA00054301"/>
    </source>
</evidence>
<evidence type="ECO:0000256" key="7">
    <source>
        <dbReference type="ARBA" id="ARBA00012046"/>
    </source>
</evidence>
<dbReference type="Gene3D" id="1.20.140.10">
    <property type="entry name" value="Butyryl-CoA Dehydrogenase, subunit A, domain 3"/>
    <property type="match status" value="1"/>
</dbReference>
<evidence type="ECO:0000256" key="20">
    <source>
        <dbReference type="ARBA" id="ARBA00050877"/>
    </source>
</evidence>
<evidence type="ECO:0000256" key="24">
    <source>
        <dbReference type="ARBA" id="ARBA00075470"/>
    </source>
</evidence>
<dbReference type="Pfam" id="PF00441">
    <property type="entry name" value="Acyl-CoA_dh_1"/>
    <property type="match status" value="1"/>
</dbReference>
<dbReference type="GO" id="GO:0006631">
    <property type="term" value="P:fatty acid metabolic process"/>
    <property type="evidence" value="ECO:0007669"/>
    <property type="project" value="UniProtKB-KW"/>
</dbReference>
<comment type="subunit">
    <text evidence="4">Homodimer.</text>
</comment>
<evidence type="ECO:0000256" key="17">
    <source>
        <dbReference type="ARBA" id="ARBA00050336"/>
    </source>
</evidence>
<comment type="catalytic activity">
    <reaction evidence="21">
        <text>oxidized [electron-transfer flavoprotein] + hexadecanoyl-CoA + H(+) = (2E)-hexadecenoyl-CoA + reduced [electron-transfer flavoprotein]</text>
        <dbReference type="Rhea" id="RHEA:43448"/>
        <dbReference type="Rhea" id="RHEA-COMP:10685"/>
        <dbReference type="Rhea" id="RHEA-COMP:10686"/>
        <dbReference type="ChEBI" id="CHEBI:15378"/>
        <dbReference type="ChEBI" id="CHEBI:57379"/>
        <dbReference type="ChEBI" id="CHEBI:57692"/>
        <dbReference type="ChEBI" id="CHEBI:58307"/>
        <dbReference type="ChEBI" id="CHEBI:61526"/>
    </reaction>
</comment>
<dbReference type="FunFam" id="1.20.140.10:FF:000016">
    <property type="entry name" value="Acyl-CoA dehydrogenase FadE5"/>
    <property type="match status" value="1"/>
</dbReference>
<dbReference type="EC" id="1.3.8.8" evidence="6"/>
<dbReference type="PANTHER" id="PTHR42803:SF1">
    <property type="entry name" value="BROAD-SPECIFICITY LINEAR ACYL-COA DEHYDROGENASE FADE5"/>
    <property type="match status" value="1"/>
</dbReference>
<comment type="catalytic activity">
    <reaction evidence="19">
        <text>decanoyl-CoA + oxidized [electron-transfer flavoprotein] + H(+) = (2E)-decenoyl-CoA + reduced [electron-transfer flavoprotein]</text>
        <dbReference type="Rhea" id="RHEA:48176"/>
        <dbReference type="Rhea" id="RHEA-COMP:10685"/>
        <dbReference type="Rhea" id="RHEA-COMP:10686"/>
        <dbReference type="ChEBI" id="CHEBI:15378"/>
        <dbReference type="ChEBI" id="CHEBI:57692"/>
        <dbReference type="ChEBI" id="CHEBI:58307"/>
        <dbReference type="ChEBI" id="CHEBI:61406"/>
        <dbReference type="ChEBI" id="CHEBI:61430"/>
    </reaction>
</comment>
<evidence type="ECO:0000256" key="1">
    <source>
        <dbReference type="ARBA" id="ARBA00001974"/>
    </source>
</evidence>
<dbReference type="EC" id="1.3.8.1" evidence="7"/>
<comment type="catalytic activity">
    <reaction evidence="13">
        <text>a medium-chain 2,3-saturated fatty acyl-CoA + oxidized [electron-transfer flavoprotein] + H(+) = a medium-chain (2E)-enoyl-CoA + reduced [electron-transfer flavoprotein]</text>
        <dbReference type="Rhea" id="RHEA:14477"/>
        <dbReference type="Rhea" id="RHEA-COMP:10685"/>
        <dbReference type="Rhea" id="RHEA-COMP:10686"/>
        <dbReference type="ChEBI" id="CHEBI:15378"/>
        <dbReference type="ChEBI" id="CHEBI:57692"/>
        <dbReference type="ChEBI" id="CHEBI:58307"/>
        <dbReference type="ChEBI" id="CHEBI:83723"/>
        <dbReference type="ChEBI" id="CHEBI:83726"/>
        <dbReference type="EC" id="1.3.8.7"/>
    </reaction>
</comment>
<comment type="catalytic activity">
    <reaction evidence="14">
        <text>hexanoyl-CoA + oxidized [electron-transfer flavoprotein] + H(+) = (2E)-hexenoyl-CoA + reduced [electron-transfer flavoprotein]</text>
        <dbReference type="Rhea" id="RHEA:43464"/>
        <dbReference type="Rhea" id="RHEA-COMP:10685"/>
        <dbReference type="Rhea" id="RHEA-COMP:10686"/>
        <dbReference type="ChEBI" id="CHEBI:15378"/>
        <dbReference type="ChEBI" id="CHEBI:57692"/>
        <dbReference type="ChEBI" id="CHEBI:58307"/>
        <dbReference type="ChEBI" id="CHEBI:62077"/>
        <dbReference type="ChEBI" id="CHEBI:62620"/>
    </reaction>
</comment>
<feature type="domain" description="Acetyl-CoA dehydrogenase-like C-terminal" evidence="30">
    <location>
        <begin position="477"/>
        <end position="610"/>
    </location>
</feature>
<comment type="catalytic activity">
    <reaction evidence="16">
        <text>a short-chain 2,3-saturated fatty acyl-CoA + oxidized [electron-transfer flavoprotein] + H(+) = a short-chain (2E)-enoyl-CoA + reduced [electron-transfer flavoprotein]</text>
        <dbReference type="Rhea" id="RHEA:47196"/>
        <dbReference type="Rhea" id="RHEA-COMP:10685"/>
        <dbReference type="Rhea" id="RHEA-COMP:10686"/>
        <dbReference type="ChEBI" id="CHEBI:15378"/>
        <dbReference type="ChEBI" id="CHEBI:57692"/>
        <dbReference type="ChEBI" id="CHEBI:58307"/>
        <dbReference type="ChEBI" id="CHEBI:87487"/>
        <dbReference type="ChEBI" id="CHEBI:87488"/>
        <dbReference type="EC" id="1.3.8.1"/>
    </reaction>
</comment>
<keyword evidence="8 27" id="KW-0285">Flavoprotein</keyword>
<comment type="catalytic activity">
    <reaction evidence="20">
        <text>octadecanoyl-CoA + oxidized [electron-transfer flavoprotein] + H(+) = (2E)-octadecenoyl-CoA + reduced [electron-transfer flavoprotein]</text>
        <dbReference type="Rhea" id="RHEA:47240"/>
        <dbReference type="Rhea" id="RHEA-COMP:10685"/>
        <dbReference type="Rhea" id="RHEA-COMP:10686"/>
        <dbReference type="ChEBI" id="CHEBI:15378"/>
        <dbReference type="ChEBI" id="CHEBI:57394"/>
        <dbReference type="ChEBI" id="CHEBI:57692"/>
        <dbReference type="ChEBI" id="CHEBI:58307"/>
        <dbReference type="ChEBI" id="CHEBI:71412"/>
    </reaction>
</comment>
<dbReference type="Pfam" id="PF12806">
    <property type="entry name" value="Acyl-CoA_dh_C"/>
    <property type="match status" value="1"/>
</dbReference>
<evidence type="ECO:0000256" key="2">
    <source>
        <dbReference type="ARBA" id="ARBA00004872"/>
    </source>
</evidence>
<proteinExistence type="inferred from homology"/>
<dbReference type="GO" id="GO:0016937">
    <property type="term" value="F:short-chain fatty acyl-CoA dehydrogenase activity"/>
    <property type="evidence" value="ECO:0007669"/>
    <property type="project" value="UniProtKB-EC"/>
</dbReference>
<evidence type="ECO:0000256" key="15">
    <source>
        <dbReference type="ARBA" id="ARBA00049247"/>
    </source>
</evidence>
<gene>
    <name evidence="31" type="ORF">Atai01_40500</name>
</gene>
<comment type="pathway">
    <text evidence="2">Lipid metabolism; fatty acid metabolism.</text>
</comment>
<dbReference type="PANTHER" id="PTHR42803">
    <property type="entry name" value="ACYL-COA DEHYDROGENASE"/>
    <property type="match status" value="1"/>
</dbReference>
<keyword evidence="9 27" id="KW-0274">FAD</keyword>
<dbReference type="Pfam" id="PF02770">
    <property type="entry name" value="Acyl-CoA_dh_M"/>
    <property type="match status" value="1"/>
</dbReference>
<evidence type="ECO:0000256" key="9">
    <source>
        <dbReference type="ARBA" id="ARBA00022827"/>
    </source>
</evidence>
<evidence type="ECO:0000256" key="13">
    <source>
        <dbReference type="ARBA" id="ARBA00047882"/>
    </source>
</evidence>
<feature type="domain" description="Acyl-CoA dehydrogenase/oxidase C-terminal" evidence="28">
    <location>
        <begin position="291"/>
        <end position="458"/>
    </location>
</feature>
<reference evidence="31" key="1">
    <citation type="submission" date="2023-03" db="EMBL/GenBank/DDBJ databases">
        <title>Amycolatopsis taiwanensis NBRC 103393.</title>
        <authorList>
            <person name="Ichikawa N."/>
            <person name="Sato H."/>
            <person name="Tonouchi N."/>
        </authorList>
    </citation>
    <scope>NUCLEOTIDE SEQUENCE</scope>
    <source>
        <strain evidence="31">NBRC 103393</strain>
    </source>
</reference>
<evidence type="ECO:0000256" key="26">
    <source>
        <dbReference type="ARBA" id="ARBA00077336"/>
    </source>
</evidence>
<comment type="catalytic activity">
    <reaction evidence="15">
        <text>a long-chain 2,3-saturated fatty acyl-CoA + oxidized [electron-transfer flavoprotein] + H(+) = a long-chain (2E)-enoyl-CoA + reduced [electron-transfer flavoprotein]</text>
        <dbReference type="Rhea" id="RHEA:17721"/>
        <dbReference type="Rhea" id="RHEA-COMP:10685"/>
        <dbReference type="Rhea" id="RHEA-COMP:10686"/>
        <dbReference type="ChEBI" id="CHEBI:15378"/>
        <dbReference type="ChEBI" id="CHEBI:57692"/>
        <dbReference type="ChEBI" id="CHEBI:58307"/>
        <dbReference type="ChEBI" id="CHEBI:83721"/>
        <dbReference type="ChEBI" id="CHEBI:83727"/>
        <dbReference type="EC" id="1.3.8.8"/>
    </reaction>
</comment>
<keyword evidence="12" id="KW-0443">Lipid metabolism</keyword>
<comment type="caution">
    <text evidence="31">The sequence shown here is derived from an EMBL/GenBank/DDBJ whole genome shotgun (WGS) entry which is preliminary data.</text>
</comment>
<accession>A0A9W6VIF2</accession>
<evidence type="ECO:0000313" key="32">
    <source>
        <dbReference type="Proteomes" id="UP001165136"/>
    </source>
</evidence>
<evidence type="ECO:0000256" key="10">
    <source>
        <dbReference type="ARBA" id="ARBA00022832"/>
    </source>
</evidence>
<evidence type="ECO:0000256" key="25">
    <source>
        <dbReference type="ARBA" id="ARBA00077090"/>
    </source>
</evidence>
<evidence type="ECO:0000256" key="8">
    <source>
        <dbReference type="ARBA" id="ARBA00022630"/>
    </source>
</evidence>
<evidence type="ECO:0000313" key="31">
    <source>
        <dbReference type="EMBL" id="GLY67431.1"/>
    </source>
</evidence>
<evidence type="ECO:0000256" key="3">
    <source>
        <dbReference type="ARBA" id="ARBA00009347"/>
    </source>
</evidence>
<evidence type="ECO:0000256" key="5">
    <source>
        <dbReference type="ARBA" id="ARBA00012033"/>
    </source>
</evidence>
<dbReference type="GO" id="GO:0005886">
    <property type="term" value="C:plasma membrane"/>
    <property type="evidence" value="ECO:0007669"/>
    <property type="project" value="TreeGrafter"/>
</dbReference>
<comment type="catalytic activity">
    <reaction evidence="17">
        <text>dodecanoyl-CoA + oxidized [electron-transfer flavoprotein] + H(+) = (2E)-dodecenoyl-CoA + reduced [electron-transfer flavoprotein]</text>
        <dbReference type="Rhea" id="RHEA:47296"/>
        <dbReference type="Rhea" id="RHEA-COMP:10685"/>
        <dbReference type="Rhea" id="RHEA-COMP:10686"/>
        <dbReference type="ChEBI" id="CHEBI:15378"/>
        <dbReference type="ChEBI" id="CHEBI:57330"/>
        <dbReference type="ChEBI" id="CHEBI:57375"/>
        <dbReference type="ChEBI" id="CHEBI:57692"/>
        <dbReference type="ChEBI" id="CHEBI:58307"/>
    </reaction>
</comment>
<keyword evidence="11 27" id="KW-0560">Oxidoreductase</keyword>
<evidence type="ECO:0000256" key="12">
    <source>
        <dbReference type="ARBA" id="ARBA00023098"/>
    </source>
</evidence>
<dbReference type="GO" id="GO:0070991">
    <property type="term" value="F:medium-chain fatty acyl-CoA dehydrogenase activity"/>
    <property type="evidence" value="ECO:0007669"/>
    <property type="project" value="UniProtKB-EC"/>
</dbReference>
<dbReference type="EC" id="1.3.8.7" evidence="5"/>
<evidence type="ECO:0000256" key="27">
    <source>
        <dbReference type="RuleBase" id="RU362125"/>
    </source>
</evidence>
<evidence type="ECO:0000256" key="14">
    <source>
        <dbReference type="ARBA" id="ARBA00048375"/>
    </source>
</evidence>
<evidence type="ECO:0000256" key="23">
    <source>
        <dbReference type="ARBA" id="ARBA00069359"/>
    </source>
</evidence>
<comment type="similarity">
    <text evidence="3 27">Belongs to the acyl-CoA dehydrogenase family.</text>
</comment>
<dbReference type="Gene3D" id="2.40.110.20">
    <property type="match status" value="1"/>
</dbReference>
<dbReference type="SUPFAM" id="SSF56645">
    <property type="entry name" value="Acyl-CoA dehydrogenase NM domain-like"/>
    <property type="match status" value="1"/>
</dbReference>
<evidence type="ECO:0000259" key="30">
    <source>
        <dbReference type="Pfam" id="PF12806"/>
    </source>
</evidence>
<evidence type="ECO:0000256" key="21">
    <source>
        <dbReference type="ARBA" id="ARBA00052387"/>
    </source>
</evidence>
<dbReference type="GO" id="GO:0004466">
    <property type="term" value="F:long-chain fatty acyl-CoA dehydrogenase activity"/>
    <property type="evidence" value="ECO:0007669"/>
    <property type="project" value="UniProtKB-EC"/>
</dbReference>
<dbReference type="InterPro" id="IPR009075">
    <property type="entry name" value="AcylCo_DH/oxidase_C"/>
</dbReference>
<evidence type="ECO:0000259" key="28">
    <source>
        <dbReference type="Pfam" id="PF00441"/>
    </source>
</evidence>
<dbReference type="SUPFAM" id="SSF47203">
    <property type="entry name" value="Acyl-CoA dehydrogenase C-terminal domain-like"/>
    <property type="match status" value="1"/>
</dbReference>
<evidence type="ECO:0000256" key="18">
    <source>
        <dbReference type="ARBA" id="ARBA00050695"/>
    </source>
</evidence>
<dbReference type="AlphaFoldDB" id="A0A9W6VIF2"/>
<dbReference type="EMBL" id="BSTI01000008">
    <property type="protein sequence ID" value="GLY67431.1"/>
    <property type="molecule type" value="Genomic_DNA"/>
</dbReference>
<protein>
    <recommendedName>
        <fullName evidence="23">Broad-specificity linear acyl-CoA dehydrogenase FadE5</fullName>
        <ecNumber evidence="7">1.3.8.1</ecNumber>
        <ecNumber evidence="5">1.3.8.7</ecNumber>
        <ecNumber evidence="6">1.3.8.8</ecNumber>
    </recommendedName>
    <alternativeName>
        <fullName evidence="25">Long-chain-acyl-CoA dehydrogenase</fullName>
    </alternativeName>
    <alternativeName>
        <fullName evidence="26">Medium-chain-acyl-CoA dehydrogenase</fullName>
    </alternativeName>
    <alternativeName>
        <fullName evidence="24">Short-chain-acyl-CoA dehydrogenase</fullName>
    </alternativeName>
</protein>
<feature type="domain" description="Acyl-CoA oxidase/dehydrogenase middle" evidence="29">
    <location>
        <begin position="162"/>
        <end position="274"/>
    </location>
</feature>
<organism evidence="31 32">
    <name type="scientific">Amycolatopsis taiwanensis</name>
    <dbReference type="NCBI Taxonomy" id="342230"/>
    <lineage>
        <taxon>Bacteria</taxon>
        <taxon>Bacillati</taxon>
        <taxon>Actinomycetota</taxon>
        <taxon>Actinomycetes</taxon>
        <taxon>Pseudonocardiales</taxon>
        <taxon>Pseudonocardiaceae</taxon>
        <taxon>Amycolatopsis</taxon>
    </lineage>
</organism>
<evidence type="ECO:0000256" key="11">
    <source>
        <dbReference type="ARBA" id="ARBA00023002"/>
    </source>
</evidence>
<evidence type="ECO:0000256" key="6">
    <source>
        <dbReference type="ARBA" id="ARBA00012040"/>
    </source>
</evidence>
<comment type="cofactor">
    <cofactor evidence="1 27">
        <name>FAD</name>
        <dbReference type="ChEBI" id="CHEBI:57692"/>
    </cofactor>
</comment>
<evidence type="ECO:0000259" key="29">
    <source>
        <dbReference type="Pfam" id="PF02770"/>
    </source>
</evidence>
<dbReference type="InterPro" id="IPR006091">
    <property type="entry name" value="Acyl-CoA_Oxase/DH_mid-dom"/>
</dbReference>
<dbReference type="InterPro" id="IPR009100">
    <property type="entry name" value="AcylCoA_DH/oxidase_NM_dom_sf"/>
</dbReference>
<comment type="function">
    <text evidence="22">Acyl-CoA dehydrogenase that exhibits broad specificity for linear acyl-CoA substrates, with a preference for long-chain substrates.</text>
</comment>
<name>A0A9W6VIF2_9PSEU</name>
<comment type="catalytic activity">
    <reaction evidence="18">
        <text>butanoyl-CoA + oxidized [electron-transfer flavoprotein] + H(+) = (2E)-butenoyl-CoA + reduced [electron-transfer flavoprotein]</text>
        <dbReference type="Rhea" id="RHEA:24004"/>
        <dbReference type="Rhea" id="RHEA-COMP:10685"/>
        <dbReference type="Rhea" id="RHEA-COMP:10686"/>
        <dbReference type="ChEBI" id="CHEBI:15378"/>
        <dbReference type="ChEBI" id="CHEBI:57332"/>
        <dbReference type="ChEBI" id="CHEBI:57371"/>
        <dbReference type="ChEBI" id="CHEBI:57692"/>
        <dbReference type="ChEBI" id="CHEBI:58307"/>
    </reaction>
</comment>
<dbReference type="InterPro" id="IPR025878">
    <property type="entry name" value="Acyl-CoA_dh-like_C_dom"/>
</dbReference>
<sequence>MGHYKSNVRDLEFNLFEVLGVQDRLGKGVLADSDEETARGVLSELNALAVGPLAESFADADRNPPVYDPKTFSATLPESFKKSYRALWDGEWWRLGLPNELGGFGLPPTVSWAAAELILGANPALFIYLAGPSFAAILDRNGTEEQKRWARILIDRAWGATMVLTEPDAGSDVGAGRTKAVRQEDGSWHLDGVKRFITSGDQDLTENIMHLVLARPEGPGIEARPGTKGLSLFLVPKFHFDTETGELGERNGVFVTNIEHKMGLKVSTTCELTFGQHGVPATGWLLGEVHDGIAQMFQVIEYARMMVGTKAIATLSSGYLNALEFARERVQGADLPRMMDKTAPRVTITHHPEVRRSLMLQKAYAEGLRAVYLYTASFQDQVWTGEGDEESRRLAERVNDLLLPIVKGVGSERATEQLVQSLQILGGSGFLQDYPIEQYIRDAKIDSLYEGTTAIQSMDFFFRKIVRDKGQALAYLAGEITRFIDSEAGNGRLKNERNLLKQALEDTQAMLGAMIGYLTASQEDPASIYQVGQHTVRLLMSAGDLLVGWQLLRQAEVALAKLDGEVAAKDRAFYQGKVAVASFFAKTVLPELTARRAIVTSADNDLMEVDEAAF</sequence>
<keyword evidence="32" id="KW-1185">Reference proteome</keyword>
<evidence type="ECO:0000256" key="19">
    <source>
        <dbReference type="ARBA" id="ARBA00050703"/>
    </source>
</evidence>
<dbReference type="FunFam" id="2.40.110.20:FF:000001">
    <property type="entry name" value="Acyl-CoA dehydrogenase AidB"/>
    <property type="match status" value="1"/>
</dbReference>
<evidence type="ECO:0000256" key="16">
    <source>
        <dbReference type="ARBA" id="ARBA00050315"/>
    </source>
</evidence>
<dbReference type="InterPro" id="IPR036250">
    <property type="entry name" value="AcylCo_DH-like_C"/>
</dbReference>
<dbReference type="Proteomes" id="UP001165136">
    <property type="component" value="Unassembled WGS sequence"/>
</dbReference>
<dbReference type="RefSeq" id="WP_027941539.1">
    <property type="nucleotide sequence ID" value="NZ_BSTI01000008.1"/>
</dbReference>